<keyword evidence="7" id="KW-0812">Transmembrane</keyword>
<evidence type="ECO:0000313" key="9">
    <source>
        <dbReference type="EMBL" id="QDT59604.1"/>
    </source>
</evidence>
<evidence type="ECO:0000256" key="6">
    <source>
        <dbReference type="PROSITE-ProRule" id="PRU00703"/>
    </source>
</evidence>
<comment type="similarity">
    <text evidence="2">Belongs to the UPF0053 family.</text>
</comment>
<dbReference type="InterPro" id="IPR046342">
    <property type="entry name" value="CBS_dom_sf"/>
</dbReference>
<feature type="transmembrane region" description="Helical" evidence="7">
    <location>
        <begin position="65"/>
        <end position="87"/>
    </location>
</feature>
<dbReference type="InterPro" id="IPR044751">
    <property type="entry name" value="Ion_transp-like_CBS"/>
</dbReference>
<dbReference type="Pfam" id="PF00571">
    <property type="entry name" value="CBS"/>
    <property type="match status" value="1"/>
</dbReference>
<evidence type="ECO:0000256" key="7">
    <source>
        <dbReference type="SAM" id="Phobius"/>
    </source>
</evidence>
<dbReference type="InterPro" id="IPR000644">
    <property type="entry name" value="CBS_dom"/>
</dbReference>
<dbReference type="GO" id="GO:0005886">
    <property type="term" value="C:plasma membrane"/>
    <property type="evidence" value="ECO:0007669"/>
    <property type="project" value="UniProtKB-SubCell"/>
</dbReference>
<dbReference type="SUPFAM" id="SSF54631">
    <property type="entry name" value="CBS-domain pair"/>
    <property type="match status" value="1"/>
</dbReference>
<dbReference type="AlphaFoldDB" id="A0A517SU07"/>
<evidence type="ECO:0000256" key="3">
    <source>
        <dbReference type="ARBA" id="ARBA00022475"/>
    </source>
</evidence>
<dbReference type="CDD" id="cd04590">
    <property type="entry name" value="CBS_pair_CorC_HlyC_assoc"/>
    <property type="match status" value="1"/>
</dbReference>
<keyword evidence="3" id="KW-1003">Cell membrane</keyword>
<dbReference type="EMBL" id="CP036272">
    <property type="protein sequence ID" value="QDT59604.1"/>
    <property type="molecule type" value="Genomic_DNA"/>
</dbReference>
<keyword evidence="7" id="KW-0472">Membrane</keyword>
<feature type="transmembrane region" description="Helical" evidence="7">
    <location>
        <begin position="107"/>
        <end position="128"/>
    </location>
</feature>
<reference evidence="9 10" key="1">
    <citation type="submission" date="2019-02" db="EMBL/GenBank/DDBJ databases">
        <title>Deep-cultivation of Planctomycetes and their phenomic and genomic characterization uncovers novel biology.</title>
        <authorList>
            <person name="Wiegand S."/>
            <person name="Jogler M."/>
            <person name="Boedeker C."/>
            <person name="Pinto D."/>
            <person name="Vollmers J."/>
            <person name="Rivas-Marin E."/>
            <person name="Kohn T."/>
            <person name="Peeters S.H."/>
            <person name="Heuer A."/>
            <person name="Rast P."/>
            <person name="Oberbeckmann S."/>
            <person name="Bunk B."/>
            <person name="Jeske O."/>
            <person name="Meyerdierks A."/>
            <person name="Storesund J.E."/>
            <person name="Kallscheuer N."/>
            <person name="Luecker S."/>
            <person name="Lage O.M."/>
            <person name="Pohl T."/>
            <person name="Merkel B.J."/>
            <person name="Hornburger P."/>
            <person name="Mueller R.-W."/>
            <person name="Bruemmer F."/>
            <person name="Labrenz M."/>
            <person name="Spormann A.M."/>
            <person name="Op den Camp H."/>
            <person name="Overmann J."/>
            <person name="Amann R."/>
            <person name="Jetten M.S.M."/>
            <person name="Mascher T."/>
            <person name="Medema M.H."/>
            <person name="Devos D.P."/>
            <person name="Kaster A.-K."/>
            <person name="Ovreas L."/>
            <person name="Rohde M."/>
            <person name="Galperin M.Y."/>
            <person name="Jogler C."/>
        </authorList>
    </citation>
    <scope>NUCLEOTIDE SEQUENCE [LARGE SCALE GENOMIC DNA]</scope>
    <source>
        <strain evidence="9 10">SV_7m_r</strain>
    </source>
</reference>
<dbReference type="PANTHER" id="PTHR22777">
    <property type="entry name" value="HEMOLYSIN-RELATED"/>
    <property type="match status" value="1"/>
</dbReference>
<sequence>MTGFILFISISIVGFVLSSVGGLGAELLDSFAGRSFEAYCRLRKNRERFRSVLTWQDAAIRGSEYLRMIGTVLFLIAGTAAFMVLNLEAIAAGADRGLGLAWLLDGWQWFVGWITFAALMMLFVHSWIPEVVTRFASTTLLYHTWPFWQTLALTMNPLSTPRRMLESLTLRLSGKKETEDEEEESLEDEIRTIVAAGTNAGFFGPGVREMIQNVMELDNDVVKGIMTVRTDIDALERQSSWPEVMQQVIASGRTRLPVYDGTLDNVIGVLYVKDLLPELAGGRTPGRPLEELVRRCWTVPADRTVSALLREFLHSRSHMAIVLDEFQHTVGVVTIEDALEEIVGEIVDESDEEEEIQFKVVDEFTAILSGRVMIDDINERLNWQLPESDDYQTIAGMVLSHLGEIPENDAKFTIGDIQFHVLQASRQTITMVQVHYEPAEV</sequence>
<dbReference type="InterPro" id="IPR016169">
    <property type="entry name" value="FAD-bd_PCMH_sub2"/>
</dbReference>
<dbReference type="SMART" id="SM01091">
    <property type="entry name" value="CorC_HlyC"/>
    <property type="match status" value="1"/>
</dbReference>
<dbReference type="GO" id="GO:0050660">
    <property type="term" value="F:flavin adenine dinucleotide binding"/>
    <property type="evidence" value="ECO:0007669"/>
    <property type="project" value="InterPro"/>
</dbReference>
<dbReference type="Pfam" id="PF03471">
    <property type="entry name" value="CorC_HlyC"/>
    <property type="match status" value="1"/>
</dbReference>
<keyword evidence="7" id="KW-1133">Transmembrane helix</keyword>
<gene>
    <name evidence="9" type="primary">tlyC</name>
    <name evidence="9" type="ORF">SV7mr_21130</name>
</gene>
<name>A0A517SU07_9BACT</name>
<evidence type="ECO:0000259" key="8">
    <source>
        <dbReference type="PROSITE" id="PS51371"/>
    </source>
</evidence>
<evidence type="ECO:0000256" key="4">
    <source>
        <dbReference type="ARBA" id="ARBA00022737"/>
    </source>
</evidence>
<dbReference type="Proteomes" id="UP000315003">
    <property type="component" value="Chromosome"/>
</dbReference>
<keyword evidence="10" id="KW-1185">Reference proteome</keyword>
<dbReference type="InterPro" id="IPR005170">
    <property type="entry name" value="Transptr-assoc_dom"/>
</dbReference>
<dbReference type="RefSeq" id="WP_419188347.1">
    <property type="nucleotide sequence ID" value="NZ_CP036272.1"/>
</dbReference>
<proteinExistence type="inferred from homology"/>
<feature type="domain" description="CBS" evidence="8">
    <location>
        <begin position="292"/>
        <end position="349"/>
    </location>
</feature>
<dbReference type="FunFam" id="3.10.580.10:FF:000002">
    <property type="entry name" value="Magnesium/cobalt efflux protein CorC"/>
    <property type="match status" value="1"/>
</dbReference>
<dbReference type="Gene3D" id="3.10.580.10">
    <property type="entry name" value="CBS-domain"/>
    <property type="match status" value="1"/>
</dbReference>
<dbReference type="Gene3D" id="3.30.465.10">
    <property type="match status" value="1"/>
</dbReference>
<comment type="subcellular location">
    <subcellularLocation>
        <location evidence="1">Cell membrane</location>
        <topology evidence="1">Multi-pass membrane protein</topology>
    </subcellularLocation>
</comment>
<keyword evidence="5 6" id="KW-0129">CBS domain</keyword>
<dbReference type="InterPro" id="IPR036318">
    <property type="entry name" value="FAD-bd_PCMH-like_sf"/>
</dbReference>
<accession>A0A517SU07</accession>
<dbReference type="PANTHER" id="PTHR22777:SF32">
    <property type="entry name" value="UPF0053 INNER MEMBRANE PROTEIN YFJD"/>
    <property type="match status" value="1"/>
</dbReference>
<evidence type="ECO:0000256" key="5">
    <source>
        <dbReference type="ARBA" id="ARBA00023122"/>
    </source>
</evidence>
<evidence type="ECO:0000256" key="1">
    <source>
        <dbReference type="ARBA" id="ARBA00004651"/>
    </source>
</evidence>
<keyword evidence="4" id="KW-0677">Repeat</keyword>
<dbReference type="SUPFAM" id="SSF56176">
    <property type="entry name" value="FAD-binding/transporter-associated domain-like"/>
    <property type="match status" value="1"/>
</dbReference>
<evidence type="ECO:0000313" key="10">
    <source>
        <dbReference type="Proteomes" id="UP000315003"/>
    </source>
</evidence>
<dbReference type="PROSITE" id="PS51371">
    <property type="entry name" value="CBS"/>
    <property type="match status" value="1"/>
</dbReference>
<organism evidence="9 10">
    <name type="scientific">Stieleria bergensis</name>
    <dbReference type="NCBI Taxonomy" id="2528025"/>
    <lineage>
        <taxon>Bacteria</taxon>
        <taxon>Pseudomonadati</taxon>
        <taxon>Planctomycetota</taxon>
        <taxon>Planctomycetia</taxon>
        <taxon>Pirellulales</taxon>
        <taxon>Pirellulaceae</taxon>
        <taxon>Stieleria</taxon>
    </lineage>
</organism>
<feature type="transmembrane region" description="Helical" evidence="7">
    <location>
        <begin position="6"/>
        <end position="28"/>
    </location>
</feature>
<protein>
    <submittedName>
        <fullName evidence="9">Hemolysin C</fullName>
    </submittedName>
</protein>
<evidence type="ECO:0000256" key="2">
    <source>
        <dbReference type="ARBA" id="ARBA00006337"/>
    </source>
</evidence>